<protein>
    <submittedName>
        <fullName evidence="2">Uncharacterized protein</fullName>
    </submittedName>
</protein>
<dbReference type="Proteomes" id="UP000887458">
    <property type="component" value="Unassembled WGS sequence"/>
</dbReference>
<evidence type="ECO:0000313" key="3">
    <source>
        <dbReference type="Proteomes" id="UP000887458"/>
    </source>
</evidence>
<sequence>MKMTPDPRTLYVDRITFHIPDDDPDVVDDHSLLVDRCDLQQTEGQSPSSSSSPSGSLTPCKEKKT</sequence>
<dbReference type="EMBL" id="NJHN03000123">
    <property type="protein sequence ID" value="KAH9413238.1"/>
    <property type="molecule type" value="Genomic_DNA"/>
</dbReference>
<reference evidence="2 3" key="2">
    <citation type="journal article" date="2022" name="Mol. Biol. Evol.">
        <title>Comparative Genomics Reveals Insights into the Divergent Evolution of Astigmatic Mites and Household Pest Adaptations.</title>
        <authorList>
            <person name="Xiong Q."/>
            <person name="Wan A.T."/>
            <person name="Liu X."/>
            <person name="Fung C.S."/>
            <person name="Xiao X."/>
            <person name="Malainual N."/>
            <person name="Hou J."/>
            <person name="Wang L."/>
            <person name="Wang M."/>
            <person name="Yang K.Y."/>
            <person name="Cui Y."/>
            <person name="Leung E.L."/>
            <person name="Nong W."/>
            <person name="Shin S.K."/>
            <person name="Au S.W."/>
            <person name="Jeong K.Y."/>
            <person name="Chew F.T."/>
            <person name="Hui J.H."/>
            <person name="Leung T.F."/>
            <person name="Tungtrongchitr A."/>
            <person name="Zhong N."/>
            <person name="Liu Z."/>
            <person name="Tsui S.K."/>
        </authorList>
    </citation>
    <scope>NUCLEOTIDE SEQUENCE [LARGE SCALE GENOMIC DNA]</scope>
    <source>
        <strain evidence="2">Derp</strain>
    </source>
</reference>
<gene>
    <name evidence="2" type="ORF">DERP_006925</name>
</gene>
<name>A0ABQ8ISE7_DERPT</name>
<evidence type="ECO:0000313" key="2">
    <source>
        <dbReference type="EMBL" id="KAH9413238.1"/>
    </source>
</evidence>
<proteinExistence type="predicted"/>
<keyword evidence="3" id="KW-1185">Reference proteome</keyword>
<feature type="region of interest" description="Disordered" evidence="1">
    <location>
        <begin position="39"/>
        <end position="65"/>
    </location>
</feature>
<feature type="compositionally biased region" description="Low complexity" evidence="1">
    <location>
        <begin position="46"/>
        <end position="56"/>
    </location>
</feature>
<evidence type="ECO:0000256" key="1">
    <source>
        <dbReference type="SAM" id="MobiDB-lite"/>
    </source>
</evidence>
<reference evidence="2 3" key="1">
    <citation type="journal article" date="2018" name="J. Allergy Clin. Immunol.">
        <title>High-quality assembly of Dermatophagoides pteronyssinus genome and transcriptome reveals a wide range of novel allergens.</title>
        <authorList>
            <person name="Liu X.Y."/>
            <person name="Yang K.Y."/>
            <person name="Wang M.Q."/>
            <person name="Kwok J.S."/>
            <person name="Zeng X."/>
            <person name="Yang Z."/>
            <person name="Xiao X.J."/>
            <person name="Lau C.P."/>
            <person name="Li Y."/>
            <person name="Huang Z.M."/>
            <person name="Ba J.G."/>
            <person name="Yim A.K."/>
            <person name="Ouyang C.Y."/>
            <person name="Ngai S.M."/>
            <person name="Chan T.F."/>
            <person name="Leung E.L."/>
            <person name="Liu L."/>
            <person name="Liu Z.G."/>
            <person name="Tsui S.K."/>
        </authorList>
    </citation>
    <scope>NUCLEOTIDE SEQUENCE [LARGE SCALE GENOMIC DNA]</scope>
    <source>
        <strain evidence="2">Derp</strain>
    </source>
</reference>
<accession>A0ABQ8ISE7</accession>
<comment type="caution">
    <text evidence="2">The sequence shown here is derived from an EMBL/GenBank/DDBJ whole genome shotgun (WGS) entry which is preliminary data.</text>
</comment>
<organism evidence="2 3">
    <name type="scientific">Dermatophagoides pteronyssinus</name>
    <name type="common">European house dust mite</name>
    <dbReference type="NCBI Taxonomy" id="6956"/>
    <lineage>
        <taxon>Eukaryota</taxon>
        <taxon>Metazoa</taxon>
        <taxon>Ecdysozoa</taxon>
        <taxon>Arthropoda</taxon>
        <taxon>Chelicerata</taxon>
        <taxon>Arachnida</taxon>
        <taxon>Acari</taxon>
        <taxon>Acariformes</taxon>
        <taxon>Sarcoptiformes</taxon>
        <taxon>Astigmata</taxon>
        <taxon>Psoroptidia</taxon>
        <taxon>Analgoidea</taxon>
        <taxon>Pyroglyphidae</taxon>
        <taxon>Dermatophagoidinae</taxon>
        <taxon>Dermatophagoides</taxon>
    </lineage>
</organism>